<dbReference type="InterPro" id="IPR010024">
    <property type="entry name" value="CHP16711"/>
</dbReference>
<dbReference type="AlphaFoldDB" id="G5GMI7"/>
<evidence type="ECO:0000259" key="1">
    <source>
        <dbReference type="Pfam" id="PF09643"/>
    </source>
</evidence>
<dbReference type="NCBIfam" id="TIGR01671">
    <property type="entry name" value="phage_TIGR01671"/>
    <property type="match status" value="1"/>
</dbReference>
<dbReference type="InterPro" id="IPR019096">
    <property type="entry name" value="YopX_protein"/>
</dbReference>
<dbReference type="HOGENOM" id="CLU_107462_2_2_9"/>
<dbReference type="Proteomes" id="UP000004129">
    <property type="component" value="Unassembled WGS sequence"/>
</dbReference>
<dbReference type="Pfam" id="PF09643">
    <property type="entry name" value="YopX"/>
    <property type="match status" value="1"/>
</dbReference>
<dbReference type="EMBL" id="ACZM01000004">
    <property type="protein sequence ID" value="EHG21765.1"/>
    <property type="molecule type" value="Genomic_DNA"/>
</dbReference>
<dbReference type="SUPFAM" id="SSF159006">
    <property type="entry name" value="YopX-like"/>
    <property type="match status" value="1"/>
</dbReference>
<sequence>MRELKFRAWDLQTKKMHTVESINFCGRKTVTVQYNPIKKILLDSVCLMQYTRVKDKNGVEIYEGDIIHFPYDWFGDSGKDFIVRWNESCCAFVREPISGSRMWGHASREILSMCEVVGNIYENPELVSNETDT</sequence>
<dbReference type="OrthoDB" id="1809393at2"/>
<keyword evidence="3" id="KW-1185">Reference proteome</keyword>
<feature type="domain" description="YopX protein" evidence="1">
    <location>
        <begin position="5"/>
        <end position="127"/>
    </location>
</feature>
<dbReference type="eggNOG" id="ENOG5033ART">
    <property type="taxonomic scope" value="Bacteria"/>
</dbReference>
<gene>
    <name evidence="2" type="ORF">HMPREF9334_00468</name>
</gene>
<protein>
    <recommendedName>
        <fullName evidence="1">YopX protein domain-containing protein</fullName>
    </recommendedName>
</protein>
<evidence type="ECO:0000313" key="2">
    <source>
        <dbReference type="EMBL" id="EHG21765.1"/>
    </source>
</evidence>
<reference evidence="2 3" key="1">
    <citation type="submission" date="2011-08" db="EMBL/GenBank/DDBJ databases">
        <title>The Genome Sequence of Selenomonas infelix ATCC 43532.</title>
        <authorList>
            <consortium name="The Broad Institute Genome Sequencing Platform"/>
            <person name="Earl A."/>
            <person name="Ward D."/>
            <person name="Feldgarden M."/>
            <person name="Gevers D."/>
            <person name="Izard J."/>
            <person name="Blanton J.M."/>
            <person name="Baranova O.V."/>
            <person name="Dewhirst F.E."/>
            <person name="Young S.K."/>
            <person name="Zeng Q."/>
            <person name="Gargeya S."/>
            <person name="Fitzgerald M."/>
            <person name="Haas B."/>
            <person name="Abouelleil A."/>
            <person name="Alvarado L."/>
            <person name="Arachchi H.M."/>
            <person name="Berlin A."/>
            <person name="Brown A."/>
            <person name="Chapman S.B."/>
            <person name="Chen Z."/>
            <person name="Dunbar C."/>
            <person name="Freedman E."/>
            <person name="Gearin G."/>
            <person name="Gellesch M."/>
            <person name="Goldberg J."/>
            <person name="Griggs A."/>
            <person name="Gujja S."/>
            <person name="Heiman D."/>
            <person name="Howarth C."/>
            <person name="Larson L."/>
            <person name="Lui A."/>
            <person name="MacDonald P.J.P."/>
            <person name="Montmayeur A."/>
            <person name="Murphy C."/>
            <person name="Neiman D."/>
            <person name="Pearson M."/>
            <person name="Priest M."/>
            <person name="Roberts A."/>
            <person name="Saif S."/>
            <person name="Shea T."/>
            <person name="Shenoy N."/>
            <person name="Sisk P."/>
            <person name="Stolte C."/>
            <person name="Sykes S."/>
            <person name="Wortman J."/>
            <person name="Nusbaum C."/>
            <person name="Birren B."/>
        </authorList>
    </citation>
    <scope>NUCLEOTIDE SEQUENCE [LARGE SCALE GENOMIC DNA]</scope>
    <source>
        <strain evidence="2 3">ATCC 43532</strain>
    </source>
</reference>
<dbReference type="STRING" id="679201.HMPREF9334_00468"/>
<evidence type="ECO:0000313" key="3">
    <source>
        <dbReference type="Proteomes" id="UP000004129"/>
    </source>
</evidence>
<proteinExistence type="predicted"/>
<comment type="caution">
    <text evidence="2">The sequence shown here is derived from an EMBL/GenBank/DDBJ whole genome shotgun (WGS) entry which is preliminary data.</text>
</comment>
<dbReference type="InterPro" id="IPR023385">
    <property type="entry name" value="YopX-like_C"/>
</dbReference>
<dbReference type="Gene3D" id="2.30.30.290">
    <property type="entry name" value="YopX-like domains"/>
    <property type="match status" value="1"/>
</dbReference>
<organism evidence="2 3">
    <name type="scientific">Selenomonas infelix ATCC 43532</name>
    <dbReference type="NCBI Taxonomy" id="679201"/>
    <lineage>
        <taxon>Bacteria</taxon>
        <taxon>Bacillati</taxon>
        <taxon>Bacillota</taxon>
        <taxon>Negativicutes</taxon>
        <taxon>Selenomonadales</taxon>
        <taxon>Selenomonadaceae</taxon>
        <taxon>Selenomonas</taxon>
    </lineage>
</organism>
<dbReference type="RefSeq" id="WP_006691918.1">
    <property type="nucleotide sequence ID" value="NZ_JH376797.1"/>
</dbReference>
<name>G5GMI7_9FIRM</name>
<accession>G5GMI7</accession>